<feature type="transmembrane region" description="Helical" evidence="2">
    <location>
        <begin position="48"/>
        <end position="69"/>
    </location>
</feature>
<protein>
    <submittedName>
        <fullName evidence="3">Uncharacterized protein</fullName>
    </submittedName>
</protein>
<evidence type="ECO:0000256" key="2">
    <source>
        <dbReference type="SAM" id="Phobius"/>
    </source>
</evidence>
<keyword evidence="2" id="KW-1133">Transmembrane helix</keyword>
<evidence type="ECO:0000313" key="3">
    <source>
        <dbReference type="EnsemblMetazoa" id="G7055.1:cds"/>
    </source>
</evidence>
<feature type="region of interest" description="Disordered" evidence="1">
    <location>
        <begin position="154"/>
        <end position="174"/>
    </location>
</feature>
<keyword evidence="4" id="KW-1185">Reference proteome</keyword>
<sequence length="218" mass="24543">MVNNISDVDHLSHFHSEVIHANDTSRERNQRPVTNSHWYRGYVMEDPVVLAILGVIAVIIMATILRTIVNKILARRQNIPERSVSTCSYQLRDPPPPYPGKNPEAVSDYLPSYESAVAMERRRQEAREGESLTECASRVSVEFSISSDHFDVLRNDSSEQMSRESTSADRNRPGTVVSEWTISPHRSRTENTECAHVQNEELTSACMSQTNGTEISGL</sequence>
<name>A0A8W8NWI3_MAGGI</name>
<keyword evidence="2" id="KW-0472">Membrane</keyword>
<evidence type="ECO:0000313" key="4">
    <source>
        <dbReference type="Proteomes" id="UP000005408"/>
    </source>
</evidence>
<reference evidence="3" key="1">
    <citation type="submission" date="2022-08" db="UniProtKB">
        <authorList>
            <consortium name="EnsemblMetazoa"/>
        </authorList>
    </citation>
    <scope>IDENTIFICATION</scope>
    <source>
        <strain evidence="3">05x7-T-G4-1.051#20</strain>
    </source>
</reference>
<proteinExistence type="predicted"/>
<dbReference type="Proteomes" id="UP000005408">
    <property type="component" value="Unassembled WGS sequence"/>
</dbReference>
<dbReference type="AlphaFoldDB" id="A0A8W8NWI3"/>
<keyword evidence="2" id="KW-0812">Transmembrane</keyword>
<accession>A0A8W8NWI3</accession>
<dbReference type="EnsemblMetazoa" id="G7055.1">
    <property type="protein sequence ID" value="G7055.1:cds"/>
    <property type="gene ID" value="G7055"/>
</dbReference>
<evidence type="ECO:0000256" key="1">
    <source>
        <dbReference type="SAM" id="MobiDB-lite"/>
    </source>
</evidence>
<organism evidence="3 4">
    <name type="scientific">Magallana gigas</name>
    <name type="common">Pacific oyster</name>
    <name type="synonym">Crassostrea gigas</name>
    <dbReference type="NCBI Taxonomy" id="29159"/>
    <lineage>
        <taxon>Eukaryota</taxon>
        <taxon>Metazoa</taxon>
        <taxon>Spiralia</taxon>
        <taxon>Lophotrochozoa</taxon>
        <taxon>Mollusca</taxon>
        <taxon>Bivalvia</taxon>
        <taxon>Autobranchia</taxon>
        <taxon>Pteriomorphia</taxon>
        <taxon>Ostreida</taxon>
        <taxon>Ostreoidea</taxon>
        <taxon>Ostreidae</taxon>
        <taxon>Magallana</taxon>
    </lineage>
</organism>